<dbReference type="PANTHER" id="PTHR38118:SF2">
    <property type="entry name" value="CDP-ALCOHOL PHOSPHATIDYLTRANSFERASE PROTEIN"/>
    <property type="match status" value="1"/>
</dbReference>
<evidence type="ECO:0000256" key="2">
    <source>
        <dbReference type="SAM" id="SignalP"/>
    </source>
</evidence>
<dbReference type="eggNOG" id="ENOG502S9NN">
    <property type="taxonomic scope" value="Eukaryota"/>
</dbReference>
<dbReference type="EMBL" id="KB933061">
    <property type="protein sequence ID" value="EOO00700.1"/>
    <property type="molecule type" value="Genomic_DNA"/>
</dbReference>
<keyword evidence="1" id="KW-0472">Membrane</keyword>
<evidence type="ECO:0000256" key="1">
    <source>
        <dbReference type="SAM" id="Phobius"/>
    </source>
</evidence>
<feature type="signal peptide" evidence="2">
    <location>
        <begin position="1"/>
        <end position="21"/>
    </location>
</feature>
<accession>R8BN35</accession>
<dbReference type="AlphaFoldDB" id="R8BN35"/>
<evidence type="ECO:0000313" key="5">
    <source>
        <dbReference type="Proteomes" id="UP000014074"/>
    </source>
</evidence>
<feature type="domain" description="DUF7707" evidence="3">
    <location>
        <begin position="24"/>
        <end position="126"/>
    </location>
</feature>
<name>R8BN35_PHAM7</name>
<dbReference type="RefSeq" id="XP_007914400.1">
    <property type="nucleotide sequence ID" value="XM_007916209.1"/>
</dbReference>
<keyword evidence="2" id="KW-0732">Signal</keyword>
<dbReference type="InterPro" id="IPR056124">
    <property type="entry name" value="DUF7707"/>
</dbReference>
<dbReference type="KEGG" id="tmn:UCRPA7_3671"/>
<feature type="chain" id="PRO_5004462925" description="DUF7707 domain-containing protein" evidence="2">
    <location>
        <begin position="22"/>
        <end position="197"/>
    </location>
</feature>
<proteinExistence type="predicted"/>
<dbReference type="HOGENOM" id="CLU_084512_0_0_1"/>
<evidence type="ECO:0000259" key="3">
    <source>
        <dbReference type="Pfam" id="PF24808"/>
    </source>
</evidence>
<keyword evidence="1" id="KW-1133">Transmembrane helix</keyword>
<dbReference type="PANTHER" id="PTHR38118">
    <property type="entry name" value="ANCHORED CELL WALL PROTEIN 11-RELATED"/>
    <property type="match status" value="1"/>
</dbReference>
<evidence type="ECO:0000313" key="4">
    <source>
        <dbReference type="EMBL" id="EOO00700.1"/>
    </source>
</evidence>
<keyword evidence="1" id="KW-0812">Transmembrane</keyword>
<sequence>MPSFKTAFLALAAALVATVQADYYINPDSVPLSTRKQWCQYELSTCPSICNDEGAGGAKENSCDPNTLTYACLCNNNLQPNVSEYSLSLPYFTCTEWGNQCVNGCGGDSSCQADCRQDHPCGALNPTRVNSTTSSTMAATGTSGATATGDTIYTGLGGSTSTSTPQDNFAPGTFEMARVYTMLLSIGALFAGFTFML</sequence>
<dbReference type="GeneID" id="19324041"/>
<dbReference type="Pfam" id="PF24808">
    <property type="entry name" value="DUF7707"/>
    <property type="match status" value="1"/>
</dbReference>
<protein>
    <recommendedName>
        <fullName evidence="3">DUF7707 domain-containing protein</fullName>
    </recommendedName>
</protein>
<organism evidence="4 5">
    <name type="scientific">Phaeoacremonium minimum (strain UCR-PA7)</name>
    <name type="common">Esca disease fungus</name>
    <name type="synonym">Togninia minima</name>
    <dbReference type="NCBI Taxonomy" id="1286976"/>
    <lineage>
        <taxon>Eukaryota</taxon>
        <taxon>Fungi</taxon>
        <taxon>Dikarya</taxon>
        <taxon>Ascomycota</taxon>
        <taxon>Pezizomycotina</taxon>
        <taxon>Sordariomycetes</taxon>
        <taxon>Sordariomycetidae</taxon>
        <taxon>Togniniales</taxon>
        <taxon>Togniniaceae</taxon>
        <taxon>Phaeoacremonium</taxon>
    </lineage>
</organism>
<reference evidence="5" key="1">
    <citation type="journal article" date="2013" name="Genome Announc.">
        <title>Draft genome sequence of the ascomycete Phaeoacremonium aleophilum strain UCR-PA7, a causal agent of the esca disease complex in grapevines.</title>
        <authorList>
            <person name="Blanco-Ulate B."/>
            <person name="Rolshausen P."/>
            <person name="Cantu D."/>
        </authorList>
    </citation>
    <scope>NUCLEOTIDE SEQUENCE [LARGE SCALE GENOMIC DNA]</scope>
    <source>
        <strain evidence="5">UCR-PA7</strain>
    </source>
</reference>
<gene>
    <name evidence="4" type="ORF">UCRPA7_3671</name>
</gene>
<keyword evidence="5" id="KW-1185">Reference proteome</keyword>
<dbReference type="Proteomes" id="UP000014074">
    <property type="component" value="Unassembled WGS sequence"/>
</dbReference>
<dbReference type="OrthoDB" id="2439692at2759"/>
<feature type="transmembrane region" description="Helical" evidence="1">
    <location>
        <begin position="179"/>
        <end position="196"/>
    </location>
</feature>